<dbReference type="InterPro" id="IPR001806">
    <property type="entry name" value="Small_GTPase"/>
</dbReference>
<dbReference type="OrthoDB" id="18798at2759"/>
<name>A0A7C8IQA0_9PEZI</name>
<dbReference type="PROSITE" id="PS51419">
    <property type="entry name" value="RAB"/>
    <property type="match status" value="1"/>
</dbReference>
<dbReference type="PROSITE" id="PS51421">
    <property type="entry name" value="RAS"/>
    <property type="match status" value="1"/>
</dbReference>
<comment type="caution">
    <text evidence="5">The sequence shown here is derived from an EMBL/GenBank/DDBJ whole genome shotgun (WGS) entry which is preliminary data.</text>
</comment>
<dbReference type="PANTHER" id="PTHR45704">
    <property type="entry name" value="RAS-LIKE FAMILY MEMBER 11"/>
    <property type="match status" value="1"/>
</dbReference>
<evidence type="ECO:0000256" key="3">
    <source>
        <dbReference type="ARBA" id="ARBA00022801"/>
    </source>
</evidence>
<dbReference type="InterPro" id="IPR027417">
    <property type="entry name" value="P-loop_NTPase"/>
</dbReference>
<evidence type="ECO:0000313" key="6">
    <source>
        <dbReference type="Proteomes" id="UP000481858"/>
    </source>
</evidence>
<evidence type="ECO:0000256" key="4">
    <source>
        <dbReference type="ARBA" id="ARBA00048098"/>
    </source>
</evidence>
<dbReference type="SMART" id="SM00175">
    <property type="entry name" value="RAB"/>
    <property type="match status" value="1"/>
</dbReference>
<organism evidence="5 6">
    <name type="scientific">Xylaria multiplex</name>
    <dbReference type="NCBI Taxonomy" id="323545"/>
    <lineage>
        <taxon>Eukaryota</taxon>
        <taxon>Fungi</taxon>
        <taxon>Dikarya</taxon>
        <taxon>Ascomycota</taxon>
        <taxon>Pezizomycotina</taxon>
        <taxon>Sordariomycetes</taxon>
        <taxon>Xylariomycetidae</taxon>
        <taxon>Xylariales</taxon>
        <taxon>Xylariaceae</taxon>
        <taxon>Xylaria</taxon>
    </lineage>
</organism>
<dbReference type="SMART" id="SM00173">
    <property type="entry name" value="RAS"/>
    <property type="match status" value="1"/>
</dbReference>
<dbReference type="SUPFAM" id="SSF52540">
    <property type="entry name" value="P-loop containing nucleoside triphosphate hydrolases"/>
    <property type="match status" value="1"/>
</dbReference>
<sequence length="308" mass="34605">MLVLVKDDKVVIEGPPSPSVIAIEVWFPSIILAMSDTEEDPGTMVLSEEERRYFRALLAWQPNNAQGIMRKRSAPERPAAGRFRVLILGSKGCGKTAMLTRFCKDSFAGEGEPPDPEYERGCQRRIEIKDQTYVVDALELAPSQLSEGHYLRHAVAITEAAVLVYDVRSRDSFALVRELYQRIQEALVADERQHYYLVLAGNKADGDEDSSGDKYRVVTEGEGETSARTGENVDGLFLLLGTELLKLRQLAEQYQEQAEYSSVEAMEQVNSYALNKSPEKGTKWRVWRRVRRAFGDPARKTAVALTIT</sequence>
<dbReference type="EMBL" id="WUBL01000077">
    <property type="protein sequence ID" value="KAF2966963.1"/>
    <property type="molecule type" value="Genomic_DNA"/>
</dbReference>
<dbReference type="InterPro" id="IPR051065">
    <property type="entry name" value="Ras-related_GTPase"/>
</dbReference>
<protein>
    <recommendedName>
        <fullName evidence="2">small monomeric GTPase</fullName>
        <ecNumber evidence="2">3.6.5.2</ecNumber>
    </recommendedName>
</protein>
<evidence type="ECO:0000256" key="1">
    <source>
        <dbReference type="ARBA" id="ARBA00008344"/>
    </source>
</evidence>
<keyword evidence="3" id="KW-0378">Hydrolase</keyword>
<dbReference type="Pfam" id="PF00071">
    <property type="entry name" value="Ras"/>
    <property type="match status" value="1"/>
</dbReference>
<comment type="similarity">
    <text evidence="1">Belongs to the small GTPase superfamily. Ras family.</text>
</comment>
<dbReference type="Proteomes" id="UP000481858">
    <property type="component" value="Unassembled WGS sequence"/>
</dbReference>
<accession>A0A7C8IQA0</accession>
<dbReference type="EC" id="3.6.5.2" evidence="2"/>
<dbReference type="GO" id="GO:0003925">
    <property type="term" value="F:G protein activity"/>
    <property type="evidence" value="ECO:0007669"/>
    <property type="project" value="UniProtKB-EC"/>
</dbReference>
<dbReference type="InParanoid" id="A0A7C8IQA0"/>
<gene>
    <name evidence="5" type="ORF">GQX73_g6616</name>
</gene>
<dbReference type="AlphaFoldDB" id="A0A7C8IQA0"/>
<comment type="catalytic activity">
    <reaction evidence="4">
        <text>GTP + H2O = GDP + phosphate + H(+)</text>
        <dbReference type="Rhea" id="RHEA:19669"/>
        <dbReference type="ChEBI" id="CHEBI:15377"/>
        <dbReference type="ChEBI" id="CHEBI:15378"/>
        <dbReference type="ChEBI" id="CHEBI:37565"/>
        <dbReference type="ChEBI" id="CHEBI:43474"/>
        <dbReference type="ChEBI" id="CHEBI:58189"/>
        <dbReference type="EC" id="3.6.5.2"/>
    </reaction>
</comment>
<evidence type="ECO:0000256" key="2">
    <source>
        <dbReference type="ARBA" id="ARBA00011984"/>
    </source>
</evidence>
<keyword evidence="6" id="KW-1185">Reference proteome</keyword>
<dbReference type="GO" id="GO:0005525">
    <property type="term" value="F:GTP binding"/>
    <property type="evidence" value="ECO:0007669"/>
    <property type="project" value="InterPro"/>
</dbReference>
<evidence type="ECO:0000313" key="5">
    <source>
        <dbReference type="EMBL" id="KAF2966963.1"/>
    </source>
</evidence>
<proteinExistence type="inferred from homology"/>
<dbReference type="Gene3D" id="3.40.50.300">
    <property type="entry name" value="P-loop containing nucleotide triphosphate hydrolases"/>
    <property type="match status" value="1"/>
</dbReference>
<dbReference type="PRINTS" id="PR00449">
    <property type="entry name" value="RASTRNSFRMNG"/>
</dbReference>
<reference evidence="5 6" key="1">
    <citation type="submission" date="2019-12" db="EMBL/GenBank/DDBJ databases">
        <title>Draft genome sequence of the ascomycete Xylaria multiplex DSM 110363.</title>
        <authorList>
            <person name="Buettner E."/>
            <person name="Kellner H."/>
        </authorList>
    </citation>
    <scope>NUCLEOTIDE SEQUENCE [LARGE SCALE GENOMIC DNA]</scope>
    <source>
        <strain evidence="5 6">DSM 110363</strain>
    </source>
</reference>